<evidence type="ECO:0000313" key="10">
    <source>
        <dbReference type="EMBL" id="PKS05890.1"/>
    </source>
</evidence>
<dbReference type="STRING" id="41688.A0A2N3N0E1"/>
<organism evidence="10 11">
    <name type="scientific">Lomentospora prolificans</name>
    <dbReference type="NCBI Taxonomy" id="41688"/>
    <lineage>
        <taxon>Eukaryota</taxon>
        <taxon>Fungi</taxon>
        <taxon>Dikarya</taxon>
        <taxon>Ascomycota</taxon>
        <taxon>Pezizomycotina</taxon>
        <taxon>Sordariomycetes</taxon>
        <taxon>Hypocreomycetidae</taxon>
        <taxon>Microascales</taxon>
        <taxon>Microascaceae</taxon>
        <taxon>Lomentospora</taxon>
    </lineage>
</organism>
<evidence type="ECO:0000256" key="4">
    <source>
        <dbReference type="ARBA" id="ARBA00023242"/>
    </source>
</evidence>
<protein>
    <recommendedName>
        <fullName evidence="6">18S rRNA factor 2</fullName>
    </recommendedName>
</protein>
<dbReference type="InterPro" id="IPR000504">
    <property type="entry name" value="RRM_dom"/>
</dbReference>
<dbReference type="InterPro" id="IPR034353">
    <property type="entry name" value="ABT1/ESF2_RRM"/>
</dbReference>
<comment type="similarity">
    <text evidence="2">Belongs to the ESF2/ABP1 family.</text>
</comment>
<dbReference type="GO" id="GO:0034462">
    <property type="term" value="P:small-subunit processome assembly"/>
    <property type="evidence" value="ECO:0007669"/>
    <property type="project" value="TreeGrafter"/>
</dbReference>
<name>A0A2N3N0E1_9PEZI</name>
<dbReference type="FunCoup" id="A0A2N3N0E1">
    <property type="interactions" value="878"/>
</dbReference>
<dbReference type="PANTHER" id="PTHR12311">
    <property type="entry name" value="ACTIVATOR OF BASAL TRANSCRIPTION 1"/>
    <property type="match status" value="1"/>
</dbReference>
<evidence type="ECO:0000256" key="8">
    <source>
        <dbReference type="SAM" id="MobiDB-lite"/>
    </source>
</evidence>
<dbReference type="EMBL" id="NLAX01001139">
    <property type="protein sequence ID" value="PKS05890.1"/>
    <property type="molecule type" value="Genomic_DNA"/>
</dbReference>
<comment type="caution">
    <text evidence="10">The sequence shown here is derived from an EMBL/GenBank/DDBJ whole genome shotgun (WGS) entry which is preliminary data.</text>
</comment>
<reference evidence="10 11" key="1">
    <citation type="journal article" date="2017" name="G3 (Bethesda)">
        <title>First Draft Genome Sequence of the Pathogenic Fungus Lomentospora prolificans (Formerly Scedosporium prolificans).</title>
        <authorList>
            <person name="Luo R."/>
            <person name="Zimin A."/>
            <person name="Workman R."/>
            <person name="Fan Y."/>
            <person name="Pertea G."/>
            <person name="Grossman N."/>
            <person name="Wear M.P."/>
            <person name="Jia B."/>
            <person name="Miller H."/>
            <person name="Casadevall A."/>
            <person name="Timp W."/>
            <person name="Zhang S.X."/>
            <person name="Salzberg S.L."/>
        </authorList>
    </citation>
    <scope>NUCLEOTIDE SEQUENCE [LARGE SCALE GENOMIC DNA]</scope>
    <source>
        <strain evidence="10 11">JHH-5317</strain>
    </source>
</reference>
<feature type="compositionally biased region" description="Basic and acidic residues" evidence="8">
    <location>
        <begin position="296"/>
        <end position="310"/>
    </location>
</feature>
<feature type="compositionally biased region" description="Basic residues" evidence="8">
    <location>
        <begin position="33"/>
        <end position="42"/>
    </location>
</feature>
<dbReference type="Pfam" id="PF00076">
    <property type="entry name" value="RRM_1"/>
    <property type="match status" value="1"/>
</dbReference>
<dbReference type="InterPro" id="IPR035979">
    <property type="entry name" value="RBD_domain_sf"/>
</dbReference>
<keyword evidence="4" id="KW-0539">Nucleus</keyword>
<evidence type="ECO:0000256" key="7">
    <source>
        <dbReference type="PROSITE-ProRule" id="PRU00176"/>
    </source>
</evidence>
<dbReference type="SUPFAM" id="SSF54928">
    <property type="entry name" value="RNA-binding domain, RBD"/>
    <property type="match status" value="1"/>
</dbReference>
<evidence type="ECO:0000256" key="1">
    <source>
        <dbReference type="ARBA" id="ARBA00004604"/>
    </source>
</evidence>
<sequence length="350" mass="38920">MPPEKRNNFLDADDSDSDNRSQAYDSDHDIRKGSRTAKRRKLNNASDDAFSSDEGSASDSDGGGVPVNAKGRTSARRGSKIAGTGGVNEADAEDERSPTLEEDTGSDEEDDSAKAKAKKKTKLPKLVNTSDPLRSLVKKNLVSTEEAIKKSGVLYVSRIPPFMKPHKLRTLLEPFGTINRTYLAPEDPASHQRRVRAGGNKKKLFTEGWVEFVNKKDAKKAHELLNARTIGGKKGTYYRDDVWSLVYLKGFKWRDLTAQIERENAEREGRMRAEISKATRENMEFVRNIEQAKQLDGIKAKKEKRGKQENAAEAAPARTFKQVPQVSKKKAGAGDDEPAESVKRVLSKIF</sequence>
<feature type="compositionally biased region" description="Acidic residues" evidence="8">
    <location>
        <begin position="90"/>
        <end position="111"/>
    </location>
</feature>
<keyword evidence="11" id="KW-1185">Reference proteome</keyword>
<evidence type="ECO:0000256" key="5">
    <source>
        <dbReference type="ARBA" id="ARBA00025024"/>
    </source>
</evidence>
<dbReference type="InterPro" id="IPR012677">
    <property type="entry name" value="Nucleotide-bd_a/b_plait_sf"/>
</dbReference>
<gene>
    <name evidence="10" type="ORF">jhhlp_007721</name>
</gene>
<feature type="compositionally biased region" description="Low complexity" evidence="8">
    <location>
        <begin position="45"/>
        <end position="60"/>
    </location>
</feature>
<dbReference type="VEuPathDB" id="FungiDB:jhhlp_007721"/>
<accession>A0A2N3N0E1</accession>
<dbReference type="GO" id="GO:0000480">
    <property type="term" value="P:endonucleolytic cleavage in 5'-ETS of tricistronic rRNA transcript (SSU-rRNA, 5.8S rRNA, LSU-rRNA)"/>
    <property type="evidence" value="ECO:0007669"/>
    <property type="project" value="TreeGrafter"/>
</dbReference>
<proteinExistence type="inferred from homology"/>
<dbReference type="InterPro" id="IPR039119">
    <property type="entry name" value="ABT1/Esf2"/>
</dbReference>
<evidence type="ECO:0000313" key="11">
    <source>
        <dbReference type="Proteomes" id="UP000233524"/>
    </source>
</evidence>
<dbReference type="GO" id="GO:0000447">
    <property type="term" value="P:endonucleolytic cleavage in ITS1 to separate SSU-rRNA from 5.8S rRNA and LSU-rRNA from tricistronic rRNA transcript (SSU-rRNA, 5.8S rRNA, LSU-rRNA)"/>
    <property type="evidence" value="ECO:0007669"/>
    <property type="project" value="TreeGrafter"/>
</dbReference>
<dbReference type="PANTHER" id="PTHR12311:SF7">
    <property type="entry name" value="ACTIVATOR OF BASAL TRANSCRIPTION 1"/>
    <property type="match status" value="1"/>
</dbReference>
<dbReference type="GO" id="GO:0000472">
    <property type="term" value="P:endonucleolytic cleavage to generate mature 5'-end of SSU-rRNA from (SSU-rRNA, 5.8S rRNA, LSU-rRNA)"/>
    <property type="evidence" value="ECO:0007669"/>
    <property type="project" value="TreeGrafter"/>
</dbReference>
<dbReference type="GO" id="GO:0003723">
    <property type="term" value="F:RNA binding"/>
    <property type="evidence" value="ECO:0007669"/>
    <property type="project" value="UniProtKB-UniRule"/>
</dbReference>
<evidence type="ECO:0000256" key="3">
    <source>
        <dbReference type="ARBA" id="ARBA00022884"/>
    </source>
</evidence>
<feature type="region of interest" description="Disordered" evidence="8">
    <location>
        <begin position="1"/>
        <end position="123"/>
    </location>
</feature>
<dbReference type="Proteomes" id="UP000233524">
    <property type="component" value="Unassembled WGS sequence"/>
</dbReference>
<evidence type="ECO:0000256" key="2">
    <source>
        <dbReference type="ARBA" id="ARBA00005819"/>
    </source>
</evidence>
<dbReference type="Gene3D" id="3.30.70.330">
    <property type="match status" value="1"/>
</dbReference>
<dbReference type="GO" id="GO:0005730">
    <property type="term" value="C:nucleolus"/>
    <property type="evidence" value="ECO:0007669"/>
    <property type="project" value="UniProtKB-SubCell"/>
</dbReference>
<dbReference type="OrthoDB" id="287393at2759"/>
<dbReference type="PROSITE" id="PS50102">
    <property type="entry name" value="RRM"/>
    <property type="match status" value="1"/>
</dbReference>
<dbReference type="SMART" id="SM00360">
    <property type="entry name" value="RRM"/>
    <property type="match status" value="1"/>
</dbReference>
<dbReference type="CDD" id="cd12263">
    <property type="entry name" value="RRM_ABT1_like"/>
    <property type="match status" value="1"/>
</dbReference>
<feature type="region of interest" description="Disordered" evidence="8">
    <location>
        <begin position="296"/>
        <end position="350"/>
    </location>
</feature>
<comment type="function">
    <text evidence="5">Involved in the small subunit (SSU) processome assembly and function, and in the 18S rRNA synthesis. Required for the early cleavages at sites A0, A1 and A2.</text>
</comment>
<evidence type="ECO:0000256" key="6">
    <source>
        <dbReference type="ARBA" id="ARBA00032634"/>
    </source>
</evidence>
<dbReference type="AlphaFoldDB" id="A0A2N3N0E1"/>
<comment type="subcellular location">
    <subcellularLocation>
        <location evidence="1">Nucleus</location>
        <location evidence="1">Nucleolus</location>
    </subcellularLocation>
</comment>
<evidence type="ECO:0000259" key="9">
    <source>
        <dbReference type="PROSITE" id="PS50102"/>
    </source>
</evidence>
<feature type="domain" description="RRM" evidence="9">
    <location>
        <begin position="152"/>
        <end position="234"/>
    </location>
</feature>
<keyword evidence="3 7" id="KW-0694">RNA-binding</keyword>
<dbReference type="InParanoid" id="A0A2N3N0E1"/>